<keyword evidence="2 6" id="KW-0963">Cytoplasm</keyword>
<evidence type="ECO:0000256" key="4">
    <source>
        <dbReference type="ARBA" id="ARBA00023125"/>
    </source>
</evidence>
<dbReference type="Gene3D" id="1.10.10.200">
    <property type="match status" value="1"/>
</dbReference>
<comment type="similarity">
    <text evidence="1 6">Belongs to the TACO1 family.</text>
</comment>
<dbReference type="InterPro" id="IPR029072">
    <property type="entry name" value="YebC-like"/>
</dbReference>
<dbReference type="PANTHER" id="PTHR12532:SF11">
    <property type="match status" value="1"/>
</dbReference>
<dbReference type="Pfam" id="PF01709">
    <property type="entry name" value="Transcrip_reg"/>
    <property type="match status" value="1"/>
</dbReference>
<dbReference type="InterPro" id="IPR048300">
    <property type="entry name" value="TACO1_YebC-like_2nd/3rd_dom"/>
</dbReference>
<gene>
    <name evidence="10" type="ORF">Trichorick_00005</name>
</gene>
<evidence type="ECO:0000259" key="8">
    <source>
        <dbReference type="Pfam" id="PF01709"/>
    </source>
</evidence>
<evidence type="ECO:0000256" key="6">
    <source>
        <dbReference type="HAMAP-Rule" id="MF_00693"/>
    </source>
</evidence>
<evidence type="ECO:0000313" key="11">
    <source>
        <dbReference type="Proteomes" id="UP001326613"/>
    </source>
</evidence>
<accession>A0ABZ0UQ14</accession>
<evidence type="ECO:0000256" key="3">
    <source>
        <dbReference type="ARBA" id="ARBA00023015"/>
    </source>
</evidence>
<dbReference type="NCBIfam" id="NF001030">
    <property type="entry name" value="PRK00110.1"/>
    <property type="match status" value="1"/>
</dbReference>
<evidence type="ECO:0000313" key="10">
    <source>
        <dbReference type="EMBL" id="WPY00135.1"/>
    </source>
</evidence>
<evidence type="ECO:0000256" key="7">
    <source>
        <dbReference type="SAM" id="MobiDB-lite"/>
    </source>
</evidence>
<dbReference type="GO" id="GO:0003677">
    <property type="term" value="F:DNA binding"/>
    <property type="evidence" value="ECO:0007669"/>
    <property type="project" value="UniProtKB-KW"/>
</dbReference>
<dbReference type="SUPFAM" id="SSF75625">
    <property type="entry name" value="YebC-like"/>
    <property type="match status" value="1"/>
</dbReference>
<dbReference type="EMBL" id="CP112932">
    <property type="protein sequence ID" value="WPY00135.1"/>
    <property type="molecule type" value="Genomic_DNA"/>
</dbReference>
<dbReference type="InterPro" id="IPR026564">
    <property type="entry name" value="Transcrip_reg_TACO1-like_dom3"/>
</dbReference>
<dbReference type="NCBIfam" id="NF009044">
    <property type="entry name" value="PRK12378.1"/>
    <property type="match status" value="1"/>
</dbReference>
<comment type="subcellular location">
    <subcellularLocation>
        <location evidence="6">Cytoplasm</location>
    </subcellularLocation>
</comment>
<feature type="domain" description="TACO1/YebC-like second and third" evidence="8">
    <location>
        <begin position="82"/>
        <end position="238"/>
    </location>
</feature>
<dbReference type="Gene3D" id="3.30.70.980">
    <property type="match status" value="2"/>
</dbReference>
<dbReference type="PANTHER" id="PTHR12532">
    <property type="entry name" value="TRANSLATIONAL ACTIVATOR OF CYTOCHROME C OXIDASE 1"/>
    <property type="match status" value="1"/>
</dbReference>
<keyword evidence="4 6" id="KW-0238">DNA-binding</keyword>
<reference evidence="10 11" key="1">
    <citation type="submission" date="2022-10" db="EMBL/GenBank/DDBJ databases">
        <title>Host association and intracellularity evolved multiple times independently in the Rickettsiales.</title>
        <authorList>
            <person name="Castelli M."/>
            <person name="Nardi T."/>
            <person name="Gammuto L."/>
            <person name="Bellinzona G."/>
            <person name="Sabaneyeva E."/>
            <person name="Potekhin A."/>
            <person name="Serra V."/>
            <person name="Petroni G."/>
            <person name="Sassera D."/>
        </authorList>
    </citation>
    <scope>NUCLEOTIDE SEQUENCE [LARGE SCALE GENOMIC DNA]</scope>
    <source>
        <strain evidence="10 11">Kr 154-4</strain>
    </source>
</reference>
<dbReference type="InterPro" id="IPR002876">
    <property type="entry name" value="Transcrip_reg_TACO1-like"/>
</dbReference>
<dbReference type="InterPro" id="IPR017856">
    <property type="entry name" value="Integrase-like_N"/>
</dbReference>
<dbReference type="NCBIfam" id="TIGR01033">
    <property type="entry name" value="YebC/PmpR family DNA-binding transcriptional regulator"/>
    <property type="match status" value="1"/>
</dbReference>
<dbReference type="RefSeq" id="WP_323738235.1">
    <property type="nucleotide sequence ID" value="NZ_CP112932.1"/>
</dbReference>
<keyword evidence="11" id="KW-1185">Reference proteome</keyword>
<dbReference type="HAMAP" id="MF_00693">
    <property type="entry name" value="Transcrip_reg_TACO1"/>
    <property type="match status" value="1"/>
</dbReference>
<evidence type="ECO:0000256" key="1">
    <source>
        <dbReference type="ARBA" id="ARBA00008724"/>
    </source>
</evidence>
<evidence type="ECO:0000256" key="5">
    <source>
        <dbReference type="ARBA" id="ARBA00023163"/>
    </source>
</evidence>
<proteinExistence type="inferred from homology"/>
<name>A0ABZ0UQ14_9RICK</name>
<dbReference type="Proteomes" id="UP001326613">
    <property type="component" value="Chromosome"/>
</dbReference>
<sequence>MAGHSKFKNIQHRKGAQDKKRAKMFTKLVREIITAAKLGGSDVQNNPRLRNVIIAARTHNLPKERIEKAVNQASSDTETDNYVEMRYEGFAPSGIAIIVETLTDNKNRTAADVRAAFTKFGGNLAETGSVSFMFDHLGMIQYDAAIATNDVILNDAIELAANDVVSDDLYHYIYTEIDKFSDCLNFLTQKYGEPIESYIGWKPHDIITVDDHAAAEKLLKLVDILEESDDVQRVFSNYQISDEVLASF</sequence>
<keyword evidence="5 6" id="KW-0804">Transcription</keyword>
<evidence type="ECO:0000256" key="2">
    <source>
        <dbReference type="ARBA" id="ARBA00022490"/>
    </source>
</evidence>
<feature type="domain" description="TACO1/YebC-like N-terminal" evidence="9">
    <location>
        <begin position="5"/>
        <end position="74"/>
    </location>
</feature>
<dbReference type="InterPro" id="IPR049083">
    <property type="entry name" value="TACO1_YebC_N"/>
</dbReference>
<feature type="region of interest" description="Disordered" evidence="7">
    <location>
        <begin position="1"/>
        <end position="20"/>
    </location>
</feature>
<dbReference type="Pfam" id="PF20772">
    <property type="entry name" value="TACO1_YebC_N"/>
    <property type="match status" value="1"/>
</dbReference>
<organism evidence="10 11">
    <name type="scientific">Candidatus Trichorickettsia mobilis</name>
    <dbReference type="NCBI Taxonomy" id="1346319"/>
    <lineage>
        <taxon>Bacteria</taxon>
        <taxon>Pseudomonadati</taxon>
        <taxon>Pseudomonadota</taxon>
        <taxon>Alphaproteobacteria</taxon>
        <taxon>Rickettsiales</taxon>
        <taxon>Rickettsiaceae</taxon>
        <taxon>Rickettsieae</taxon>
        <taxon>Candidatus Trichorickettsia</taxon>
    </lineage>
</organism>
<protein>
    <recommendedName>
        <fullName evidence="6">Probable transcriptional regulatory protein Trichorick_00005</fullName>
    </recommendedName>
</protein>
<keyword evidence="3 6" id="KW-0805">Transcription regulation</keyword>
<evidence type="ECO:0000259" key="9">
    <source>
        <dbReference type="Pfam" id="PF20772"/>
    </source>
</evidence>